<dbReference type="InterPro" id="IPR010729">
    <property type="entry name" value="Ribosomal_uL29_mit"/>
</dbReference>
<dbReference type="GO" id="GO:0003735">
    <property type="term" value="F:structural constituent of ribosome"/>
    <property type="evidence" value="ECO:0007669"/>
    <property type="project" value="InterPro"/>
</dbReference>
<dbReference type="PANTHER" id="PTHR21183:SF18">
    <property type="entry name" value="LARGE RIBOSOMAL SUBUNIT PROTEIN UL29M"/>
    <property type="match status" value="1"/>
</dbReference>
<dbReference type="EMBL" id="JAACJK010000003">
    <property type="protein sequence ID" value="KAF5340680.1"/>
    <property type="molecule type" value="Genomic_DNA"/>
</dbReference>
<dbReference type="SUPFAM" id="SSF46561">
    <property type="entry name" value="Ribosomal protein L29 (L29p)"/>
    <property type="match status" value="1"/>
</dbReference>
<evidence type="ECO:0000256" key="3">
    <source>
        <dbReference type="ARBA" id="ARBA00022980"/>
    </source>
</evidence>
<evidence type="ECO:0000256" key="7">
    <source>
        <dbReference type="ARBA" id="ARBA00035399"/>
    </source>
</evidence>
<accession>A0A8H5CF77</accession>
<dbReference type="InterPro" id="IPR036049">
    <property type="entry name" value="Ribosomal_uL29_sf"/>
</dbReference>
<evidence type="ECO:0000313" key="9">
    <source>
        <dbReference type="EMBL" id="KAF5340680.1"/>
    </source>
</evidence>
<keyword evidence="10" id="KW-1185">Reference proteome</keyword>
<evidence type="ECO:0000313" key="10">
    <source>
        <dbReference type="Proteomes" id="UP000541558"/>
    </source>
</evidence>
<evidence type="ECO:0000256" key="6">
    <source>
        <dbReference type="ARBA" id="ARBA00035289"/>
    </source>
</evidence>
<dbReference type="InterPro" id="IPR038340">
    <property type="entry name" value="MRP-L47_sf"/>
</dbReference>
<protein>
    <recommendedName>
        <fullName evidence="6">Large ribosomal subunit protein uL29m</fullName>
    </recommendedName>
    <alternativeName>
        <fullName evidence="7">54S ribosomal protein L4, mitochondrial</fullName>
    </alternativeName>
</protein>
<keyword evidence="3" id="KW-0689">Ribosomal protein</keyword>
<dbReference type="Proteomes" id="UP000541558">
    <property type="component" value="Unassembled WGS sequence"/>
</dbReference>
<dbReference type="Gene3D" id="6.10.330.20">
    <property type="match status" value="1"/>
</dbReference>
<keyword evidence="5" id="KW-0687">Ribonucleoprotein</keyword>
<evidence type="ECO:0000256" key="5">
    <source>
        <dbReference type="ARBA" id="ARBA00023274"/>
    </source>
</evidence>
<organism evidence="9 10">
    <name type="scientific">Ephemerocybe angulata</name>
    <dbReference type="NCBI Taxonomy" id="980116"/>
    <lineage>
        <taxon>Eukaryota</taxon>
        <taxon>Fungi</taxon>
        <taxon>Dikarya</taxon>
        <taxon>Basidiomycota</taxon>
        <taxon>Agaricomycotina</taxon>
        <taxon>Agaricomycetes</taxon>
        <taxon>Agaricomycetidae</taxon>
        <taxon>Agaricales</taxon>
        <taxon>Agaricineae</taxon>
        <taxon>Psathyrellaceae</taxon>
        <taxon>Ephemerocybe</taxon>
    </lineage>
</organism>
<feature type="region of interest" description="Disordered" evidence="8">
    <location>
        <begin position="250"/>
        <end position="287"/>
    </location>
</feature>
<evidence type="ECO:0000256" key="4">
    <source>
        <dbReference type="ARBA" id="ARBA00023128"/>
    </source>
</evidence>
<evidence type="ECO:0000256" key="8">
    <source>
        <dbReference type="SAM" id="MobiDB-lite"/>
    </source>
</evidence>
<dbReference type="GO" id="GO:0005762">
    <property type="term" value="C:mitochondrial large ribosomal subunit"/>
    <property type="evidence" value="ECO:0007669"/>
    <property type="project" value="TreeGrafter"/>
</dbReference>
<sequence>MLSLARSSARRTLAQPLCRALATETTQIPAHARPQGNDVDASSAWRKGKIPVKEDHGLYAFFRRKANTKETGEDAYETVESPKKEISGRAWRASELRLKSFKDLHTLWYVTLRERNLLASQREEARKAGIRINLQAQTVMAGHCRKTMARIKVIMNERRLAYEGAVKLFAEHKEVVEDKKLLKLQEEAFVKAQEKLAAFYSVGRTRQRANKQRLLAAKKELAADGVLPAATEAESTIDTSAPAVAAEPITPAEAEAAPVSAGPETTEKVADAHAIPAGSEPKSAADAAAAGLFGEAVKSKQ</sequence>
<name>A0A8H5CF77_9AGAR</name>
<dbReference type="OrthoDB" id="270763at2759"/>
<dbReference type="PANTHER" id="PTHR21183">
    <property type="entry name" value="RIBOSOMAL PROTEIN L47, MITOCHONDRIAL-RELATED"/>
    <property type="match status" value="1"/>
</dbReference>
<evidence type="ECO:0000256" key="2">
    <source>
        <dbReference type="ARBA" id="ARBA00009254"/>
    </source>
</evidence>
<dbReference type="GO" id="GO:0032543">
    <property type="term" value="P:mitochondrial translation"/>
    <property type="evidence" value="ECO:0007669"/>
    <property type="project" value="TreeGrafter"/>
</dbReference>
<evidence type="ECO:0000256" key="1">
    <source>
        <dbReference type="ARBA" id="ARBA00004173"/>
    </source>
</evidence>
<dbReference type="Pfam" id="PF06984">
    <property type="entry name" value="MRP-L47"/>
    <property type="match status" value="1"/>
</dbReference>
<dbReference type="AlphaFoldDB" id="A0A8H5CF77"/>
<comment type="subcellular location">
    <subcellularLocation>
        <location evidence="1">Mitochondrion</location>
    </subcellularLocation>
</comment>
<comment type="caution">
    <text evidence="9">The sequence shown here is derived from an EMBL/GenBank/DDBJ whole genome shotgun (WGS) entry which is preliminary data.</text>
</comment>
<keyword evidence="4" id="KW-0496">Mitochondrion</keyword>
<reference evidence="9 10" key="1">
    <citation type="journal article" date="2020" name="ISME J.">
        <title>Uncovering the hidden diversity of litter-decomposition mechanisms in mushroom-forming fungi.</title>
        <authorList>
            <person name="Floudas D."/>
            <person name="Bentzer J."/>
            <person name="Ahren D."/>
            <person name="Johansson T."/>
            <person name="Persson P."/>
            <person name="Tunlid A."/>
        </authorList>
    </citation>
    <scope>NUCLEOTIDE SEQUENCE [LARGE SCALE GENOMIC DNA]</scope>
    <source>
        <strain evidence="9 10">CBS 175.51</strain>
    </source>
</reference>
<proteinExistence type="inferred from homology"/>
<comment type="similarity">
    <text evidence="2">Belongs to the universal ribosomal protein uL29 family.</text>
</comment>
<gene>
    <name evidence="9" type="ORF">D9611_007476</name>
</gene>